<dbReference type="Proteomes" id="UP000689129">
    <property type="component" value="Unassembled WGS sequence"/>
</dbReference>
<comment type="caution">
    <text evidence="2">The sequence shown here is derived from an EMBL/GenBank/DDBJ whole genome shotgun (WGS) entry which is preliminary data.</text>
</comment>
<sequence length="106" mass="11732">MWSLSEVFPVAGYSVEIAYPIEDEEIIKRFRNAVSAIQAQGKQDRIAMFDTVLTFPGARFPWEALVEVCRELGVLSFIDGAHGVGHIDLAHLGSVGPDFMVSNCYK</sequence>
<evidence type="ECO:0000313" key="3">
    <source>
        <dbReference type="Proteomes" id="UP000689129"/>
    </source>
</evidence>
<reference evidence="2" key="1">
    <citation type="journal article" date="2021" name="Mol. Plant Pathol.">
        <title>A 20-kb lineage-specific genomic region tames virulence in pathogenic amphidiploid Verticillium longisporum.</title>
        <authorList>
            <person name="Harting R."/>
            <person name="Starke J."/>
            <person name="Kusch H."/>
            <person name="Poggeler S."/>
            <person name="Maurus I."/>
            <person name="Schluter R."/>
            <person name="Landesfeind M."/>
            <person name="Bulla I."/>
            <person name="Nowrousian M."/>
            <person name="de Jonge R."/>
            <person name="Stahlhut G."/>
            <person name="Hoff K.J."/>
            <person name="Asshauer K.P."/>
            <person name="Thurmer A."/>
            <person name="Stanke M."/>
            <person name="Daniel R."/>
            <person name="Morgenstern B."/>
            <person name="Thomma B.P.H.J."/>
            <person name="Kronstad J.W."/>
            <person name="Braus-Stromeyer S.A."/>
            <person name="Braus G.H."/>
        </authorList>
    </citation>
    <scope>NUCLEOTIDE SEQUENCE</scope>
    <source>
        <strain evidence="2">Vl32</strain>
    </source>
</reference>
<evidence type="ECO:0000256" key="1">
    <source>
        <dbReference type="ARBA" id="ARBA00022898"/>
    </source>
</evidence>
<dbReference type="PANTHER" id="PTHR43092">
    <property type="entry name" value="L-CYSTEINE DESULFHYDRASE"/>
    <property type="match status" value="1"/>
</dbReference>
<evidence type="ECO:0000313" key="2">
    <source>
        <dbReference type="EMBL" id="KAG7127734.1"/>
    </source>
</evidence>
<dbReference type="EMBL" id="JAEMWZ010000285">
    <property type="protein sequence ID" value="KAG7127734.1"/>
    <property type="molecule type" value="Genomic_DNA"/>
</dbReference>
<accession>A0A8I3AM00</accession>
<gene>
    <name evidence="2" type="ORF">HYQ45_012376</name>
</gene>
<dbReference type="GO" id="GO:0016829">
    <property type="term" value="F:lyase activity"/>
    <property type="evidence" value="ECO:0007669"/>
    <property type="project" value="UniProtKB-KW"/>
</dbReference>
<keyword evidence="2" id="KW-0456">Lyase</keyword>
<dbReference type="PANTHER" id="PTHR43092:SF2">
    <property type="entry name" value="HERCYNYLCYSTEINE SULFOXIDE LYASE"/>
    <property type="match status" value="1"/>
</dbReference>
<dbReference type="OrthoDB" id="4811847at2759"/>
<proteinExistence type="predicted"/>
<name>A0A8I3AM00_VERLO</name>
<organism evidence="2 3">
    <name type="scientific">Verticillium longisporum</name>
    <name type="common">Verticillium dahliae var. longisporum</name>
    <dbReference type="NCBI Taxonomy" id="100787"/>
    <lineage>
        <taxon>Eukaryota</taxon>
        <taxon>Fungi</taxon>
        <taxon>Dikarya</taxon>
        <taxon>Ascomycota</taxon>
        <taxon>Pezizomycotina</taxon>
        <taxon>Sordariomycetes</taxon>
        <taxon>Hypocreomycetidae</taxon>
        <taxon>Glomerellales</taxon>
        <taxon>Plectosphaerellaceae</taxon>
        <taxon>Verticillium</taxon>
    </lineage>
</organism>
<protein>
    <submittedName>
        <fullName evidence="2">Hercynylcysteine sulfoxide lyase like protein</fullName>
    </submittedName>
</protein>
<keyword evidence="1" id="KW-0663">Pyridoxal phosphate</keyword>
<dbReference type="AlphaFoldDB" id="A0A8I3AM00"/>